<dbReference type="AlphaFoldDB" id="A0A084U2K8"/>
<evidence type="ECO:0000313" key="15">
    <source>
        <dbReference type="EMBL" id="KFB07194.1"/>
    </source>
</evidence>
<keyword evidence="4 13" id="KW-0963">Cytoplasm</keyword>
<evidence type="ECO:0000256" key="2">
    <source>
        <dbReference type="ARBA" id="ARBA00010207"/>
    </source>
</evidence>
<dbReference type="InterPro" id="IPR022911">
    <property type="entry name" value="Phe_tRNA_ligase_alpha1_bac"/>
</dbReference>
<evidence type="ECO:0000256" key="13">
    <source>
        <dbReference type="HAMAP-Rule" id="MF_00281"/>
    </source>
</evidence>
<keyword evidence="6 13" id="KW-0479">Metal-binding</keyword>
<evidence type="ECO:0000259" key="14">
    <source>
        <dbReference type="PROSITE" id="PS50862"/>
    </source>
</evidence>
<dbReference type="InterPro" id="IPR002319">
    <property type="entry name" value="Phenylalanyl-tRNA_Synthase"/>
</dbReference>
<dbReference type="GO" id="GO:0000287">
    <property type="term" value="F:magnesium ion binding"/>
    <property type="evidence" value="ECO:0007669"/>
    <property type="project" value="UniProtKB-UniRule"/>
</dbReference>
<dbReference type="GO" id="GO:0000049">
    <property type="term" value="F:tRNA binding"/>
    <property type="evidence" value="ECO:0007669"/>
    <property type="project" value="InterPro"/>
</dbReference>
<dbReference type="CDD" id="cd00496">
    <property type="entry name" value="PheRS_alpha_core"/>
    <property type="match status" value="1"/>
</dbReference>
<evidence type="ECO:0000313" key="16">
    <source>
        <dbReference type="Proteomes" id="UP000028523"/>
    </source>
</evidence>
<dbReference type="PANTHER" id="PTHR11538">
    <property type="entry name" value="PHENYLALANYL-TRNA SYNTHETASE"/>
    <property type="match status" value="1"/>
</dbReference>
<evidence type="ECO:0000256" key="4">
    <source>
        <dbReference type="ARBA" id="ARBA00022490"/>
    </source>
</evidence>
<keyword evidence="9 13" id="KW-0460">Magnesium</keyword>
<evidence type="ECO:0000256" key="6">
    <source>
        <dbReference type="ARBA" id="ARBA00022723"/>
    </source>
</evidence>
<comment type="caution">
    <text evidence="15">The sequence shown here is derived from an EMBL/GenBank/DDBJ whole genome shotgun (WGS) entry which is preliminary data.</text>
</comment>
<dbReference type="Gene3D" id="3.30.930.10">
    <property type="entry name" value="Bira Bifunctional Protein, Domain 2"/>
    <property type="match status" value="1"/>
</dbReference>
<dbReference type="EMBL" id="AWQU01000089">
    <property type="protein sequence ID" value="KFB07194.1"/>
    <property type="molecule type" value="Genomic_DNA"/>
</dbReference>
<dbReference type="InterPro" id="IPR004529">
    <property type="entry name" value="Phe-tRNA-synth_IIc_asu"/>
</dbReference>
<dbReference type="InterPro" id="IPR004188">
    <property type="entry name" value="Phe-tRNA_ligase_II_N"/>
</dbReference>
<dbReference type="InterPro" id="IPR006195">
    <property type="entry name" value="aa-tRNA-synth_II"/>
</dbReference>
<organism evidence="15 16">
    <name type="scientific">Malacoplasma iowae DK-CPA</name>
    <dbReference type="NCBI Taxonomy" id="1394179"/>
    <lineage>
        <taxon>Bacteria</taxon>
        <taxon>Bacillati</taxon>
        <taxon>Mycoplasmatota</taxon>
        <taxon>Mycoplasmoidales</taxon>
        <taxon>Mycoplasmoidaceae</taxon>
        <taxon>Malacoplasma</taxon>
    </lineage>
</organism>
<dbReference type="NCBIfam" id="TIGR00468">
    <property type="entry name" value="pheS"/>
    <property type="match status" value="1"/>
</dbReference>
<dbReference type="GO" id="GO:0004826">
    <property type="term" value="F:phenylalanine-tRNA ligase activity"/>
    <property type="evidence" value="ECO:0007669"/>
    <property type="project" value="UniProtKB-UniRule"/>
</dbReference>
<gene>
    <name evidence="13 15" type="primary">pheS</name>
    <name evidence="15" type="ORF">P271_18</name>
</gene>
<evidence type="ECO:0000256" key="1">
    <source>
        <dbReference type="ARBA" id="ARBA00004496"/>
    </source>
</evidence>
<keyword evidence="16" id="KW-1185">Reference proteome</keyword>
<keyword evidence="8 13" id="KW-0067">ATP-binding</keyword>
<dbReference type="GO" id="GO:0006432">
    <property type="term" value="P:phenylalanyl-tRNA aminoacylation"/>
    <property type="evidence" value="ECO:0007669"/>
    <property type="project" value="UniProtKB-UniRule"/>
</dbReference>
<evidence type="ECO:0000256" key="3">
    <source>
        <dbReference type="ARBA" id="ARBA00011209"/>
    </source>
</evidence>
<dbReference type="Proteomes" id="UP000028523">
    <property type="component" value="Unassembled WGS sequence"/>
</dbReference>
<dbReference type="PANTHER" id="PTHR11538:SF41">
    <property type="entry name" value="PHENYLALANINE--TRNA LIGASE, MITOCHONDRIAL"/>
    <property type="match status" value="1"/>
</dbReference>
<feature type="domain" description="Aminoacyl-transfer RNA synthetases class-II family profile" evidence="14">
    <location>
        <begin position="191"/>
        <end position="321"/>
    </location>
</feature>
<dbReference type="SUPFAM" id="SSF55681">
    <property type="entry name" value="Class II aaRS and biotin synthetases"/>
    <property type="match status" value="1"/>
</dbReference>
<protein>
    <recommendedName>
        <fullName evidence="13">Phenylalanine--tRNA ligase alpha subunit</fullName>
        <ecNumber evidence="13">6.1.1.20</ecNumber>
    </recommendedName>
    <alternativeName>
        <fullName evidence="13">Phenylalanyl-tRNA synthetase alpha subunit</fullName>
        <shortName evidence="13">PheRS</shortName>
    </alternativeName>
</protein>
<evidence type="ECO:0000256" key="8">
    <source>
        <dbReference type="ARBA" id="ARBA00022840"/>
    </source>
</evidence>
<evidence type="ECO:0000256" key="9">
    <source>
        <dbReference type="ARBA" id="ARBA00022842"/>
    </source>
</evidence>
<dbReference type="GO" id="GO:0005524">
    <property type="term" value="F:ATP binding"/>
    <property type="evidence" value="ECO:0007669"/>
    <property type="project" value="UniProtKB-UniRule"/>
</dbReference>
<dbReference type="EC" id="6.1.1.20" evidence="13"/>
<evidence type="ECO:0000256" key="10">
    <source>
        <dbReference type="ARBA" id="ARBA00022917"/>
    </source>
</evidence>
<name>A0A084U2K8_MALIO</name>
<dbReference type="HAMAP" id="MF_00281">
    <property type="entry name" value="Phe_tRNA_synth_alpha1"/>
    <property type="match status" value="1"/>
</dbReference>
<keyword evidence="11 13" id="KW-0030">Aminoacyl-tRNA synthetase</keyword>
<dbReference type="SUPFAM" id="SSF46589">
    <property type="entry name" value="tRNA-binding arm"/>
    <property type="match status" value="1"/>
</dbReference>
<dbReference type="InterPro" id="IPR010978">
    <property type="entry name" value="tRNA-bd_arm"/>
</dbReference>
<dbReference type="GO" id="GO:0005737">
    <property type="term" value="C:cytoplasm"/>
    <property type="evidence" value="ECO:0007669"/>
    <property type="project" value="UniProtKB-SubCell"/>
</dbReference>
<evidence type="ECO:0000256" key="11">
    <source>
        <dbReference type="ARBA" id="ARBA00023146"/>
    </source>
</evidence>
<comment type="similarity">
    <text evidence="2 13">Belongs to the class-II aminoacyl-tRNA synthetase family. Phe-tRNA synthetase alpha subunit type 1 subfamily.</text>
</comment>
<comment type="catalytic activity">
    <reaction evidence="12 13">
        <text>tRNA(Phe) + L-phenylalanine + ATP = L-phenylalanyl-tRNA(Phe) + AMP + diphosphate + H(+)</text>
        <dbReference type="Rhea" id="RHEA:19413"/>
        <dbReference type="Rhea" id="RHEA-COMP:9668"/>
        <dbReference type="Rhea" id="RHEA-COMP:9699"/>
        <dbReference type="ChEBI" id="CHEBI:15378"/>
        <dbReference type="ChEBI" id="CHEBI:30616"/>
        <dbReference type="ChEBI" id="CHEBI:33019"/>
        <dbReference type="ChEBI" id="CHEBI:58095"/>
        <dbReference type="ChEBI" id="CHEBI:78442"/>
        <dbReference type="ChEBI" id="CHEBI:78531"/>
        <dbReference type="ChEBI" id="CHEBI:456215"/>
        <dbReference type="EC" id="6.1.1.20"/>
    </reaction>
</comment>
<evidence type="ECO:0000256" key="5">
    <source>
        <dbReference type="ARBA" id="ARBA00022598"/>
    </source>
</evidence>
<comment type="cofactor">
    <cofactor evidence="13">
        <name>Mg(2+)</name>
        <dbReference type="ChEBI" id="CHEBI:18420"/>
    </cofactor>
    <text evidence="13">Binds 2 magnesium ions per tetramer.</text>
</comment>
<keyword evidence="10 13" id="KW-0648">Protein biosynthesis</keyword>
<feature type="binding site" evidence="13">
    <location>
        <position position="258"/>
    </location>
    <ligand>
        <name>Mg(2+)</name>
        <dbReference type="ChEBI" id="CHEBI:18420"/>
        <note>shared with beta subunit</note>
    </ligand>
</feature>
<dbReference type="PROSITE" id="PS50862">
    <property type="entry name" value="AA_TRNA_LIGASE_II"/>
    <property type="match status" value="1"/>
</dbReference>
<comment type="subcellular location">
    <subcellularLocation>
        <location evidence="1 13">Cytoplasm</location>
    </subcellularLocation>
</comment>
<keyword evidence="7 13" id="KW-0547">Nucleotide-binding</keyword>
<reference evidence="15 16" key="1">
    <citation type="journal article" date="2014" name="PLoS ONE">
        <title>Reduction of Hydrogen Peroxide Accumulation and Toxicity by a Catalase from Mycoplasma iowae.</title>
        <authorList>
            <person name="Pritchard R.E."/>
            <person name="Prassinos A.J."/>
            <person name="Osborne J.D."/>
            <person name="Raviv Z."/>
            <person name="Balish M.F."/>
        </authorList>
    </citation>
    <scope>NUCLEOTIDE SEQUENCE [LARGE SCALE GENOMIC DNA]</scope>
    <source>
        <strain evidence="15 16">DK-CPA</strain>
    </source>
</reference>
<evidence type="ECO:0000256" key="12">
    <source>
        <dbReference type="ARBA" id="ARBA00049255"/>
    </source>
</evidence>
<comment type="subunit">
    <text evidence="3 13">Tetramer of two alpha and two beta subunits.</text>
</comment>
<accession>A0A084U2K8</accession>
<proteinExistence type="inferred from homology"/>
<sequence>MYKNRIIMENYNKLIDEFKLIISNINNEKELIDTKNIFNKNHISKLYDQLKSAPIELKKEIGQKINDVKSKIDNLFEEKLEFIRNASLNDIKSKYDVMLPSDYMKSGSFNPIELVANDILRFFKDLSFDIVTDNEVTSVDYNFDKLNFKDDHPARSLSDTFFINEKLLLRVHCTSVTSMYLEKNKSEQEIKVVSYGNVYRKDDDDATHSHQFNQIDLVWVKKGLSISNLKWLINELMKYLFNKDTKTRYRLSYFPFTEPSMEVDISCFMCNGDGCNVCKKTGWIEILGSGLLHPNVLKAAKVNPELNAIAAGLGLDRIAMIKYGISDIRDIYMNDFNLIKQFRGKR</sequence>
<evidence type="ECO:0000256" key="7">
    <source>
        <dbReference type="ARBA" id="ARBA00022741"/>
    </source>
</evidence>
<keyword evidence="5 13" id="KW-0436">Ligase</keyword>
<dbReference type="Pfam" id="PF01409">
    <property type="entry name" value="tRNA-synt_2d"/>
    <property type="match status" value="1"/>
</dbReference>
<dbReference type="InterPro" id="IPR045864">
    <property type="entry name" value="aa-tRNA-synth_II/BPL/LPL"/>
</dbReference>
<dbReference type="Pfam" id="PF02912">
    <property type="entry name" value="Phe_tRNA-synt_N"/>
    <property type="match status" value="1"/>
</dbReference>